<protein>
    <recommendedName>
        <fullName evidence="2">PDZ domain-containing protein</fullName>
    </recommendedName>
</protein>
<dbReference type="SUPFAM" id="SSF50156">
    <property type="entry name" value="PDZ domain-like"/>
    <property type="match status" value="1"/>
</dbReference>
<gene>
    <name evidence="3" type="ORF">L596_014647</name>
</gene>
<dbReference type="InterPro" id="IPR001478">
    <property type="entry name" value="PDZ"/>
</dbReference>
<feature type="compositionally biased region" description="Polar residues" evidence="1">
    <location>
        <begin position="425"/>
        <end position="450"/>
    </location>
</feature>
<dbReference type="PROSITE" id="PS50106">
    <property type="entry name" value="PDZ"/>
    <property type="match status" value="1"/>
</dbReference>
<evidence type="ECO:0000259" key="2">
    <source>
        <dbReference type="PROSITE" id="PS50106"/>
    </source>
</evidence>
<organism evidence="3 4">
    <name type="scientific">Steinernema carpocapsae</name>
    <name type="common">Entomopathogenic nematode</name>
    <dbReference type="NCBI Taxonomy" id="34508"/>
    <lineage>
        <taxon>Eukaryota</taxon>
        <taxon>Metazoa</taxon>
        <taxon>Ecdysozoa</taxon>
        <taxon>Nematoda</taxon>
        <taxon>Chromadorea</taxon>
        <taxon>Rhabditida</taxon>
        <taxon>Tylenchina</taxon>
        <taxon>Panagrolaimomorpha</taxon>
        <taxon>Strongyloidoidea</taxon>
        <taxon>Steinernematidae</taxon>
        <taxon>Steinernema</taxon>
    </lineage>
</organism>
<reference evidence="3 4" key="1">
    <citation type="journal article" date="2015" name="Genome Biol.">
        <title>Comparative genomics of Steinernema reveals deeply conserved gene regulatory networks.</title>
        <authorList>
            <person name="Dillman A.R."/>
            <person name="Macchietto M."/>
            <person name="Porter C.F."/>
            <person name="Rogers A."/>
            <person name="Williams B."/>
            <person name="Antoshechkin I."/>
            <person name="Lee M.M."/>
            <person name="Goodwin Z."/>
            <person name="Lu X."/>
            <person name="Lewis E.E."/>
            <person name="Goodrich-Blair H."/>
            <person name="Stock S.P."/>
            <person name="Adams B.J."/>
            <person name="Sternberg P.W."/>
            <person name="Mortazavi A."/>
        </authorList>
    </citation>
    <scope>NUCLEOTIDE SEQUENCE [LARGE SCALE GENOMIC DNA]</scope>
    <source>
        <strain evidence="3 4">ALL</strain>
    </source>
</reference>
<evidence type="ECO:0000313" key="3">
    <source>
        <dbReference type="EMBL" id="TKR80594.1"/>
    </source>
</evidence>
<dbReference type="PANTHER" id="PTHR31327:SF7">
    <property type="entry name" value="PDZ DOMAIN-CONTAINING PROTEIN"/>
    <property type="match status" value="1"/>
</dbReference>
<dbReference type="InterPro" id="IPR036034">
    <property type="entry name" value="PDZ_sf"/>
</dbReference>
<evidence type="ECO:0000313" key="4">
    <source>
        <dbReference type="Proteomes" id="UP000298663"/>
    </source>
</evidence>
<feature type="domain" description="PDZ" evidence="2">
    <location>
        <begin position="87"/>
        <end position="140"/>
    </location>
</feature>
<dbReference type="STRING" id="34508.A0A4U5ND09"/>
<dbReference type="InterPro" id="IPR040264">
    <property type="entry name" value="T15H9.4-like"/>
</dbReference>
<dbReference type="SMART" id="SM00228">
    <property type="entry name" value="PDZ"/>
    <property type="match status" value="2"/>
</dbReference>
<reference evidence="3 4" key="2">
    <citation type="journal article" date="2019" name="G3 (Bethesda)">
        <title>Hybrid Assembly of the Genome of the Entomopathogenic Nematode Steinernema carpocapsae Identifies the X-Chromosome.</title>
        <authorList>
            <person name="Serra L."/>
            <person name="Macchietto M."/>
            <person name="Macias-Munoz A."/>
            <person name="McGill C.J."/>
            <person name="Rodriguez I.M."/>
            <person name="Rodriguez B."/>
            <person name="Murad R."/>
            <person name="Mortazavi A."/>
        </authorList>
    </citation>
    <scope>NUCLEOTIDE SEQUENCE [LARGE SCALE GENOMIC DNA]</scope>
    <source>
        <strain evidence="3 4">ALL</strain>
    </source>
</reference>
<accession>A0A4U5ND09</accession>
<dbReference type="EMBL" id="AZBU02000004">
    <property type="protein sequence ID" value="TKR80594.1"/>
    <property type="molecule type" value="Genomic_DNA"/>
</dbReference>
<dbReference type="PANTHER" id="PTHR31327">
    <property type="entry name" value="SPERM MEIOSIS PDZ DOMAIN CONTAINING PROTEINS-RELATED"/>
    <property type="match status" value="1"/>
</dbReference>
<proteinExistence type="predicted"/>
<sequence length="450" mass="49249">MAGITVSGKSGLSGKAISAAPRPAFRQLLSRNRFIRPLCTASLISPFSCLGERFAPVASSSVSAEMEDQVHAGFGKKIPSKLYSILTVALNGAKKKQVGLRLSSTCVVKKVERGSVCDGGLQFGDLLLKIDENPVENRKHALEALKKITQNGQNEYKINFVVARVKTRFALEVTRLPRDYDSLGGFKYHEAVVYNLRGCRLGLPIKSYNNKVYVTRVMEYTLASLSLAQGDAIIDVEKQHVTGVEQTSTLFFDRLKTQGYVSVAIEQADDPAAAQYVRMALSTEKTVSSDIVIAHDVIDIMRGELRRIQSGEPRIQPVSILKESKPSKSKDAHTSFSSTAQIHPIASETNPKLLVHVYPLRMQNPLLITEGVVVPDKGAALDVTTNVQTGSAENIIDKVDEPILEKTRGLKDVTTDERTERNEQLSDGETNVSPRNSKTKNKGSGNILKT</sequence>
<feature type="compositionally biased region" description="Basic and acidic residues" evidence="1">
    <location>
        <begin position="407"/>
        <end position="424"/>
    </location>
</feature>
<dbReference type="AlphaFoldDB" id="A0A4U5ND09"/>
<keyword evidence="4" id="KW-1185">Reference proteome</keyword>
<dbReference type="Gene3D" id="2.30.42.10">
    <property type="match status" value="1"/>
</dbReference>
<feature type="region of interest" description="Disordered" evidence="1">
    <location>
        <begin position="407"/>
        <end position="450"/>
    </location>
</feature>
<name>A0A4U5ND09_STECR</name>
<evidence type="ECO:0000256" key="1">
    <source>
        <dbReference type="SAM" id="MobiDB-lite"/>
    </source>
</evidence>
<dbReference type="OrthoDB" id="5847145at2759"/>
<dbReference type="Proteomes" id="UP000298663">
    <property type="component" value="Unassembled WGS sequence"/>
</dbReference>
<comment type="caution">
    <text evidence="3">The sequence shown here is derived from an EMBL/GenBank/DDBJ whole genome shotgun (WGS) entry which is preliminary data.</text>
</comment>